<evidence type="ECO:0000256" key="1">
    <source>
        <dbReference type="ARBA" id="ARBA00000405"/>
    </source>
</evidence>
<gene>
    <name evidence="12" type="ORF">AOCH_001693</name>
</gene>
<evidence type="ECO:0000256" key="7">
    <source>
        <dbReference type="ARBA" id="ARBA00023277"/>
    </source>
</evidence>
<evidence type="ECO:0000313" key="12">
    <source>
        <dbReference type="EMBL" id="KKK17910.1"/>
    </source>
</evidence>
<feature type="chain" id="PRO_5012204226" description="Endo-chitosanase" evidence="11">
    <location>
        <begin position="16"/>
        <end position="233"/>
    </location>
</feature>
<evidence type="ECO:0000256" key="9">
    <source>
        <dbReference type="ARBA" id="ARBA00023326"/>
    </source>
</evidence>
<dbReference type="GO" id="GO:0005576">
    <property type="term" value="C:extracellular region"/>
    <property type="evidence" value="ECO:0007669"/>
    <property type="project" value="UniProtKB-SubCell"/>
</dbReference>
<dbReference type="GO" id="GO:0016977">
    <property type="term" value="F:chitosanase activity"/>
    <property type="evidence" value="ECO:0007669"/>
    <property type="project" value="UniProtKB-EC"/>
</dbReference>
<evidence type="ECO:0000256" key="11">
    <source>
        <dbReference type="SAM" id="SignalP"/>
    </source>
</evidence>
<evidence type="ECO:0000256" key="2">
    <source>
        <dbReference type="ARBA" id="ARBA00004613"/>
    </source>
</evidence>
<dbReference type="PANTHER" id="PTHR42061">
    <property type="entry name" value="ENDO-CHITOSANASE"/>
    <property type="match status" value="1"/>
</dbReference>
<dbReference type="AlphaFoldDB" id="A0A0F8WJJ0"/>
<keyword evidence="9 10" id="KW-0624">Polysaccharide degradation</keyword>
<evidence type="ECO:0000256" key="6">
    <source>
        <dbReference type="ARBA" id="ARBA00022801"/>
    </source>
</evidence>
<comment type="function">
    <text evidence="10">Chitosanase catalyzing the endo-type cleavage of chitosan, the deacylated form of chitin. Chitosanase may be crucial in the degradation of the deacetylated portion of chitin in the fungal cell wall.</text>
</comment>
<proteinExistence type="inferred from homology"/>
<evidence type="ECO:0000256" key="5">
    <source>
        <dbReference type="ARBA" id="ARBA00022729"/>
    </source>
</evidence>
<keyword evidence="8 10" id="KW-0326">Glycosidase</keyword>
<sequence length="233" mass="24209">MHLISFLLSVGLVSGYNIPDNLQEIYNQHKTEECSHVLADGFSPGGGAGGNEQYCGDIGGAIFLHSTSGGFADMDIDCDGTDDSGGDCGNDPSGQGQTSFQSQLGDYGISDLNAKVHPYVVFGNTNFDPQEYGMEPLSVMAVVCGGQLHYGIWGDTNGGDLTGEASISLAKLCFPDEGISGDNGHTDDDVLYLGFTGSNAVPGNNADWAAENAQAFEESIKGLGDELVSSLSS</sequence>
<dbReference type="EC" id="3.2.1.132" evidence="10"/>
<comment type="similarity">
    <text evidence="3 10">Belongs to the glycosyl hydrolase 75 family.</text>
</comment>
<keyword evidence="7" id="KW-0119">Carbohydrate metabolism</keyword>
<dbReference type="EMBL" id="JYKN01002044">
    <property type="protein sequence ID" value="KKK17910.1"/>
    <property type="molecule type" value="Genomic_DNA"/>
</dbReference>
<keyword evidence="4" id="KW-0964">Secreted</keyword>
<dbReference type="OrthoDB" id="4756206at2759"/>
<dbReference type="GO" id="GO:0000272">
    <property type="term" value="P:polysaccharide catabolic process"/>
    <property type="evidence" value="ECO:0007669"/>
    <property type="project" value="UniProtKB-KW"/>
</dbReference>
<name>A0A0F8WJJ0_9EURO</name>
<keyword evidence="13" id="KW-1185">Reference proteome</keyword>
<accession>A0A0F8WJJ0</accession>
<protein>
    <recommendedName>
        <fullName evidence="10">Endo-chitosanase</fullName>
        <ecNumber evidence="10">3.2.1.132</ecNumber>
    </recommendedName>
</protein>
<evidence type="ECO:0000256" key="4">
    <source>
        <dbReference type="ARBA" id="ARBA00022525"/>
    </source>
</evidence>
<dbReference type="Proteomes" id="UP000034947">
    <property type="component" value="Unassembled WGS sequence"/>
</dbReference>
<keyword evidence="6 10" id="KW-0378">Hydrolase</keyword>
<dbReference type="PANTHER" id="PTHR42061:SF9">
    <property type="entry name" value="ENDO-CHITOSANASE"/>
    <property type="match status" value="1"/>
</dbReference>
<keyword evidence="5 11" id="KW-0732">Signal</keyword>
<comment type="subcellular location">
    <subcellularLocation>
        <location evidence="2 10">Secreted</location>
    </subcellularLocation>
</comment>
<dbReference type="VEuPathDB" id="FungiDB:P175DRAFT_0533502"/>
<evidence type="ECO:0000256" key="8">
    <source>
        <dbReference type="ARBA" id="ARBA00023295"/>
    </source>
</evidence>
<dbReference type="Pfam" id="PF07335">
    <property type="entry name" value="Glyco_hydro_75"/>
    <property type="match status" value="1"/>
</dbReference>
<comment type="caution">
    <text evidence="12">The sequence shown here is derived from an EMBL/GenBank/DDBJ whole genome shotgun (WGS) entry which is preliminary data.</text>
</comment>
<feature type="signal peptide" evidence="11">
    <location>
        <begin position="1"/>
        <end position="15"/>
    </location>
</feature>
<organism evidence="12 13">
    <name type="scientific">Aspergillus ochraceoroseus</name>
    <dbReference type="NCBI Taxonomy" id="138278"/>
    <lineage>
        <taxon>Eukaryota</taxon>
        <taxon>Fungi</taxon>
        <taxon>Dikarya</taxon>
        <taxon>Ascomycota</taxon>
        <taxon>Pezizomycotina</taxon>
        <taxon>Eurotiomycetes</taxon>
        <taxon>Eurotiomycetidae</taxon>
        <taxon>Eurotiales</taxon>
        <taxon>Aspergillaceae</taxon>
        <taxon>Aspergillus</taxon>
        <taxon>Aspergillus subgen. Nidulantes</taxon>
    </lineage>
</organism>
<comment type="catalytic activity">
    <reaction evidence="1 10">
        <text>Endohydrolysis of beta-(1-&gt;4)-linkages between D-glucosamine residues in a partly acetylated chitosan.</text>
        <dbReference type="EC" id="3.2.1.132"/>
    </reaction>
</comment>
<evidence type="ECO:0000313" key="13">
    <source>
        <dbReference type="Proteomes" id="UP000034947"/>
    </source>
</evidence>
<reference evidence="12 13" key="1">
    <citation type="submission" date="2015-02" db="EMBL/GenBank/DDBJ databases">
        <title>Draft Genome Sequences of Two Closely-Related Aflatoxigenic Aspergillus Species Obtained from the Cote d'Ivoire.</title>
        <authorList>
            <person name="Moore G.G."/>
            <person name="Beltz S.B."/>
            <person name="Mack B.M."/>
        </authorList>
    </citation>
    <scope>NUCLEOTIDE SEQUENCE [LARGE SCALE GENOMIC DNA]</scope>
    <source>
        <strain evidence="12 13">SRRC1432</strain>
    </source>
</reference>
<evidence type="ECO:0000256" key="10">
    <source>
        <dbReference type="RuleBase" id="RU361208"/>
    </source>
</evidence>
<evidence type="ECO:0000256" key="3">
    <source>
        <dbReference type="ARBA" id="ARBA00007799"/>
    </source>
</evidence>
<dbReference type="InterPro" id="IPR009939">
    <property type="entry name" value="Chitosanase_fungal"/>
</dbReference>